<accession>A0A268HAI4</accession>
<dbReference type="InterPro" id="IPR000014">
    <property type="entry name" value="PAS"/>
</dbReference>
<evidence type="ECO:0000259" key="6">
    <source>
        <dbReference type="PROSITE" id="PS50801"/>
    </source>
</evidence>
<dbReference type="EMBL" id="NPBH01000065">
    <property type="protein sequence ID" value="PAE06888.1"/>
    <property type="molecule type" value="Genomic_DNA"/>
</dbReference>
<evidence type="ECO:0008006" key="9">
    <source>
        <dbReference type="Google" id="ProtNLM"/>
    </source>
</evidence>
<dbReference type="SMART" id="SM00086">
    <property type="entry name" value="PAC"/>
    <property type="match status" value="1"/>
</dbReference>
<dbReference type="Pfam" id="PF13426">
    <property type="entry name" value="PAS_9"/>
    <property type="match status" value="1"/>
</dbReference>
<dbReference type="RefSeq" id="WP_095271853.1">
    <property type="nucleotide sequence ID" value="NZ_NPBH01000065.1"/>
</dbReference>
<dbReference type="PROSITE" id="PS50112">
    <property type="entry name" value="PAS"/>
    <property type="match status" value="1"/>
</dbReference>
<dbReference type="CDD" id="cd07041">
    <property type="entry name" value="STAS_RsbR_RsbS_like"/>
    <property type="match status" value="1"/>
</dbReference>
<dbReference type="NCBIfam" id="TIGR00229">
    <property type="entry name" value="sensory_box"/>
    <property type="match status" value="1"/>
</dbReference>
<dbReference type="PROSITE" id="PS50113">
    <property type="entry name" value="PAC"/>
    <property type="match status" value="1"/>
</dbReference>
<dbReference type="PANTHER" id="PTHR47429">
    <property type="entry name" value="PROTEIN TWIN LOV 1"/>
    <property type="match status" value="1"/>
</dbReference>
<evidence type="ECO:0000259" key="4">
    <source>
        <dbReference type="PROSITE" id="PS50112"/>
    </source>
</evidence>
<dbReference type="Gene3D" id="3.30.750.24">
    <property type="entry name" value="STAS domain"/>
    <property type="match status" value="1"/>
</dbReference>
<evidence type="ECO:0000259" key="5">
    <source>
        <dbReference type="PROSITE" id="PS50113"/>
    </source>
</evidence>
<organism evidence="7 8">
    <name type="scientific">Terribacillus saccharophilus</name>
    <dbReference type="NCBI Taxonomy" id="361277"/>
    <lineage>
        <taxon>Bacteria</taxon>
        <taxon>Bacillati</taxon>
        <taxon>Bacillota</taxon>
        <taxon>Bacilli</taxon>
        <taxon>Bacillales</taxon>
        <taxon>Bacillaceae</taxon>
        <taxon>Terribacillus</taxon>
    </lineage>
</organism>
<keyword evidence="3" id="KW-0157">Chromophore</keyword>
<evidence type="ECO:0000313" key="7">
    <source>
        <dbReference type="EMBL" id="PAE06888.1"/>
    </source>
</evidence>
<feature type="domain" description="STAS" evidence="6">
    <location>
        <begin position="149"/>
        <end position="262"/>
    </location>
</feature>
<gene>
    <name evidence="7" type="ORF">CHI12_14095</name>
</gene>
<dbReference type="Pfam" id="PF01740">
    <property type="entry name" value="STAS"/>
    <property type="match status" value="1"/>
</dbReference>
<dbReference type="InterPro" id="IPR002645">
    <property type="entry name" value="STAS_dom"/>
</dbReference>
<dbReference type="InterPro" id="IPR001610">
    <property type="entry name" value="PAC"/>
</dbReference>
<dbReference type="SUPFAM" id="SSF52091">
    <property type="entry name" value="SpoIIaa-like"/>
    <property type="match status" value="1"/>
</dbReference>
<dbReference type="SUPFAM" id="SSF55785">
    <property type="entry name" value="PYP-like sensor domain (PAS domain)"/>
    <property type="match status" value="1"/>
</dbReference>
<keyword evidence="1" id="KW-0285">Flavoprotein</keyword>
<evidence type="ECO:0000256" key="1">
    <source>
        <dbReference type="ARBA" id="ARBA00022630"/>
    </source>
</evidence>
<dbReference type="AlphaFoldDB" id="A0A268HAI4"/>
<reference evidence="7 8" key="1">
    <citation type="submission" date="2017-07" db="EMBL/GenBank/DDBJ databases">
        <title>Isolation and whole genome analysis of endospore-forming bacteria from heroin.</title>
        <authorList>
            <person name="Kalinowski J."/>
            <person name="Ahrens B."/>
            <person name="Al-Dilaimi A."/>
            <person name="Winkler A."/>
            <person name="Wibberg D."/>
            <person name="Schleenbecker U."/>
            <person name="Ruckert C."/>
            <person name="Wolfel R."/>
            <person name="Grass G."/>
        </authorList>
    </citation>
    <scope>NUCLEOTIDE SEQUENCE [LARGE SCALE GENOMIC DNA]</scope>
    <source>
        <strain evidence="7 8">7509</strain>
    </source>
</reference>
<name>A0A268HAI4_9BACI</name>
<evidence type="ECO:0000256" key="2">
    <source>
        <dbReference type="ARBA" id="ARBA00022643"/>
    </source>
</evidence>
<dbReference type="PANTHER" id="PTHR47429:SF2">
    <property type="entry name" value="PROTEIN TWIN LOV 1"/>
    <property type="match status" value="1"/>
</dbReference>
<feature type="domain" description="PAS" evidence="4">
    <location>
        <begin position="12"/>
        <end position="84"/>
    </location>
</feature>
<comment type="caution">
    <text evidence="7">The sequence shown here is derived from an EMBL/GenBank/DDBJ whole genome shotgun (WGS) entry which is preliminary data.</text>
</comment>
<evidence type="ECO:0000313" key="8">
    <source>
        <dbReference type="Proteomes" id="UP000216475"/>
    </source>
</evidence>
<dbReference type="InterPro" id="IPR000700">
    <property type="entry name" value="PAS-assoc_C"/>
</dbReference>
<dbReference type="SMART" id="SM00091">
    <property type="entry name" value="PAS"/>
    <property type="match status" value="1"/>
</dbReference>
<dbReference type="CDD" id="cd00130">
    <property type="entry name" value="PAS"/>
    <property type="match status" value="1"/>
</dbReference>
<dbReference type="Proteomes" id="UP000216475">
    <property type="component" value="Unassembled WGS sequence"/>
</dbReference>
<protein>
    <recommendedName>
        <fullName evidence="9">Biphenyl 2,3-dioxygenase</fullName>
    </recommendedName>
</protein>
<keyword evidence="2" id="KW-0288">FMN</keyword>
<dbReference type="PROSITE" id="PS50801">
    <property type="entry name" value="STAS"/>
    <property type="match status" value="1"/>
</dbReference>
<dbReference type="InterPro" id="IPR036513">
    <property type="entry name" value="STAS_dom_sf"/>
</dbReference>
<dbReference type="Gene3D" id="3.30.450.20">
    <property type="entry name" value="PAS domain"/>
    <property type="match status" value="1"/>
</dbReference>
<sequence>MEKEIHYSTNIRDAFFRQVIDYVGAGVVITDPSLPDNPIIYTNKAFEKVTGYKTNEIIGQNCRFLQGEKTSREDVARVRKAIKEEQSIIVELLNYRKDGKPFWNELSMYPIFVPSEDKMYFVGVQQDISHRKSEETRSEDYKQEASLLSTPFVPISEKICILPLVGNINAERWEEIYQRISAHVYEHDDEEIFIMDLQGIQNMNDDVHSGILRLHKLLQVMGARLIVTGIEPRTAKASVKLADFRKKQISFYATVQQALEAIRASH</sequence>
<dbReference type="InterPro" id="IPR035965">
    <property type="entry name" value="PAS-like_dom_sf"/>
</dbReference>
<evidence type="ECO:0000256" key="3">
    <source>
        <dbReference type="ARBA" id="ARBA00022991"/>
    </source>
</evidence>
<proteinExistence type="predicted"/>
<feature type="domain" description="PAC" evidence="5">
    <location>
        <begin position="86"/>
        <end position="140"/>
    </location>
</feature>